<evidence type="ECO:0000256" key="10">
    <source>
        <dbReference type="ARBA" id="ARBA00047607"/>
    </source>
</evidence>
<dbReference type="OrthoDB" id="9793035at2"/>
<sequence>MEHLLAAVDIGSNSFRLSIGRVHEEHGVRQIYQIDRMKETVRLAAGLDQNKILSEDAIQRAVAVLERFGERLRSFHPDRVRAVATNTFRVARNTPEFLPRAEAALGFPIEVIAGREEARLIYAGVSHTLPLSDHRRLVIDIGGGSTEVVIGKHDEPLLMTSLYMGCVSYSRRFFPDGYIDDQTMRMAITAARREIEVITKPYRKLGWQQSFGSSGTAKALFAILTEGGMSTDGITRDGLAKLRQKLVKAGKVIAQELPGIKLERSDVLPGGLAIMSAFFEELGIDDMKTGDGALRLGVLVDLAGREGLHDRRDETVKVFMKRYHVDSRQAARVKQTALSLFDSLFPDLPAQSELRHCLSWACDLHEAGMSIAQAGYHKHGAYILTNADMPGFSRVDQGLLAMLVMAHTGKLSKVQPQVRTRDQWVAILALRLAVLLCRRREELNRLALSVSVSNTSIVTKVDKTWLDEHPLTDYSLHGEEDEWDKVGFQFQLIPV</sequence>
<protein>
    <recommendedName>
        <fullName evidence="6">Exopolyphosphatase</fullName>
        <ecNumber evidence="5">3.6.1.11</ecNumber>
    </recommendedName>
</protein>
<organism evidence="13 14">
    <name type="scientific">Orrella marina</name>
    <dbReference type="NCBI Taxonomy" id="2163011"/>
    <lineage>
        <taxon>Bacteria</taxon>
        <taxon>Pseudomonadati</taxon>
        <taxon>Pseudomonadota</taxon>
        <taxon>Betaproteobacteria</taxon>
        <taxon>Burkholderiales</taxon>
        <taxon>Alcaligenaceae</taxon>
        <taxon>Orrella</taxon>
    </lineage>
</organism>
<dbReference type="Proteomes" id="UP000244571">
    <property type="component" value="Chromosome"/>
</dbReference>
<dbReference type="InterPro" id="IPR050273">
    <property type="entry name" value="GppA/Ppx_hydrolase"/>
</dbReference>
<gene>
    <name evidence="13" type="primary">ppx</name>
    <name evidence="13" type="ORF">DBV39_17980</name>
</gene>
<keyword evidence="9" id="KW-0472">Membrane</keyword>
<dbReference type="PANTHER" id="PTHR30005:SF14">
    <property type="entry name" value="EXOPOLYPHOSPHATASE"/>
    <property type="match status" value="1"/>
</dbReference>
<dbReference type="NCBIfam" id="TIGR03706">
    <property type="entry name" value="exo_poly_only"/>
    <property type="match status" value="1"/>
</dbReference>
<keyword evidence="14" id="KW-1185">Reference proteome</keyword>
<evidence type="ECO:0000256" key="7">
    <source>
        <dbReference type="ARBA" id="ARBA00022475"/>
    </source>
</evidence>
<evidence type="ECO:0000256" key="4">
    <source>
        <dbReference type="ARBA" id="ARBA00011738"/>
    </source>
</evidence>
<evidence type="ECO:0000256" key="1">
    <source>
        <dbReference type="ARBA" id="ARBA00001946"/>
    </source>
</evidence>
<evidence type="ECO:0000256" key="6">
    <source>
        <dbReference type="ARBA" id="ARBA00020416"/>
    </source>
</evidence>
<dbReference type="KEGG" id="boz:DBV39_17980"/>
<comment type="cofactor">
    <cofactor evidence="1">
        <name>Mg(2+)</name>
        <dbReference type="ChEBI" id="CHEBI:18420"/>
    </cofactor>
</comment>
<evidence type="ECO:0000256" key="2">
    <source>
        <dbReference type="ARBA" id="ARBA00004202"/>
    </source>
</evidence>
<dbReference type="InterPro" id="IPR003695">
    <property type="entry name" value="Ppx_GppA_N"/>
</dbReference>
<dbReference type="FunFam" id="3.30.420.40:FF:000023">
    <property type="entry name" value="Guanosine-5'-triphosphate,3'-diphosphate pyrophosphatase"/>
    <property type="match status" value="1"/>
</dbReference>
<name>A0A2R4XNC9_9BURK</name>
<comment type="similarity">
    <text evidence="3">Belongs to the GppA/Ppx family.</text>
</comment>
<reference evidence="13 14" key="1">
    <citation type="submission" date="2018-04" db="EMBL/GenBank/DDBJ databases">
        <title>Bordetella sp. HZ20 isolated from seawater.</title>
        <authorList>
            <person name="Sun C."/>
        </authorList>
    </citation>
    <scope>NUCLEOTIDE SEQUENCE [LARGE SCALE GENOMIC DNA]</scope>
    <source>
        <strain evidence="13 14">HZ20</strain>
    </source>
</reference>
<evidence type="ECO:0000256" key="5">
    <source>
        <dbReference type="ARBA" id="ARBA00012451"/>
    </source>
</evidence>
<dbReference type="EMBL" id="CP028901">
    <property type="protein sequence ID" value="AWB35313.1"/>
    <property type="molecule type" value="Genomic_DNA"/>
</dbReference>
<dbReference type="RefSeq" id="WP_108622765.1">
    <property type="nucleotide sequence ID" value="NZ_CP028901.1"/>
</dbReference>
<dbReference type="SUPFAM" id="SSF53067">
    <property type="entry name" value="Actin-like ATPase domain"/>
    <property type="match status" value="2"/>
</dbReference>
<dbReference type="EC" id="3.6.1.11" evidence="5"/>
<dbReference type="AlphaFoldDB" id="A0A2R4XNC9"/>
<dbReference type="Pfam" id="PF02541">
    <property type="entry name" value="Ppx-GppA"/>
    <property type="match status" value="1"/>
</dbReference>
<dbReference type="InterPro" id="IPR048950">
    <property type="entry name" value="Ppx_GppA_C"/>
</dbReference>
<proteinExistence type="inferred from homology"/>
<evidence type="ECO:0000259" key="11">
    <source>
        <dbReference type="Pfam" id="PF02541"/>
    </source>
</evidence>
<dbReference type="SUPFAM" id="SSF109604">
    <property type="entry name" value="HD-domain/PDEase-like"/>
    <property type="match status" value="1"/>
</dbReference>
<keyword evidence="7" id="KW-1003">Cell membrane</keyword>
<dbReference type="InterPro" id="IPR043129">
    <property type="entry name" value="ATPase_NBD"/>
</dbReference>
<feature type="domain" description="Ppx/GppA phosphatase C-terminal" evidence="12">
    <location>
        <begin position="312"/>
        <end position="479"/>
    </location>
</feature>
<dbReference type="Gene3D" id="3.30.420.150">
    <property type="entry name" value="Exopolyphosphatase. Domain 2"/>
    <property type="match status" value="1"/>
</dbReference>
<dbReference type="GO" id="GO:0004309">
    <property type="term" value="F:exopolyphosphatase activity"/>
    <property type="evidence" value="ECO:0007669"/>
    <property type="project" value="UniProtKB-EC"/>
</dbReference>
<dbReference type="Pfam" id="PF21447">
    <property type="entry name" value="Ppx-GppA_III"/>
    <property type="match status" value="1"/>
</dbReference>
<dbReference type="InterPro" id="IPR030673">
    <property type="entry name" value="PyroPPase_GppA_Ppx"/>
</dbReference>
<dbReference type="CDD" id="cd24053">
    <property type="entry name" value="ASKHA_NBD_EcPPX-GppA-like"/>
    <property type="match status" value="1"/>
</dbReference>
<evidence type="ECO:0000259" key="12">
    <source>
        <dbReference type="Pfam" id="PF21447"/>
    </source>
</evidence>
<comment type="catalytic activity">
    <reaction evidence="10">
        <text>[phosphate](n) + H2O = [phosphate](n-1) + phosphate + H(+)</text>
        <dbReference type="Rhea" id="RHEA:21528"/>
        <dbReference type="Rhea" id="RHEA-COMP:9859"/>
        <dbReference type="Rhea" id="RHEA-COMP:14279"/>
        <dbReference type="ChEBI" id="CHEBI:15377"/>
        <dbReference type="ChEBI" id="CHEBI:15378"/>
        <dbReference type="ChEBI" id="CHEBI:16838"/>
        <dbReference type="ChEBI" id="CHEBI:43474"/>
        <dbReference type="EC" id="3.6.1.11"/>
    </reaction>
</comment>
<accession>A0A2R4XNC9</accession>
<dbReference type="GO" id="GO:0006798">
    <property type="term" value="P:polyphosphate catabolic process"/>
    <property type="evidence" value="ECO:0007669"/>
    <property type="project" value="TreeGrafter"/>
</dbReference>
<evidence type="ECO:0000256" key="3">
    <source>
        <dbReference type="ARBA" id="ARBA00007125"/>
    </source>
</evidence>
<dbReference type="InterPro" id="IPR022371">
    <property type="entry name" value="Exopolyphosphatase"/>
</dbReference>
<evidence type="ECO:0000313" key="14">
    <source>
        <dbReference type="Proteomes" id="UP000244571"/>
    </source>
</evidence>
<dbReference type="PIRSF" id="PIRSF001267">
    <property type="entry name" value="Pyrophosphatase_GppA_Ppx"/>
    <property type="match status" value="1"/>
</dbReference>
<comment type="subcellular location">
    <subcellularLocation>
        <location evidence="2">Cell membrane</location>
        <topology evidence="2">Peripheral membrane protein</topology>
    </subcellularLocation>
</comment>
<evidence type="ECO:0000313" key="13">
    <source>
        <dbReference type="EMBL" id="AWB35313.1"/>
    </source>
</evidence>
<evidence type="ECO:0000256" key="8">
    <source>
        <dbReference type="ARBA" id="ARBA00022801"/>
    </source>
</evidence>
<dbReference type="FunFam" id="3.30.420.150:FF:000001">
    <property type="entry name" value="Guanosine-5'-triphosphate,3'-diphosphate pyrophosphatase"/>
    <property type="match status" value="1"/>
</dbReference>
<dbReference type="Gene3D" id="1.10.3210.10">
    <property type="entry name" value="Hypothetical protein af1432"/>
    <property type="match status" value="1"/>
</dbReference>
<keyword evidence="8" id="KW-0378">Hydrolase</keyword>
<dbReference type="GO" id="GO:0005886">
    <property type="term" value="C:plasma membrane"/>
    <property type="evidence" value="ECO:0007669"/>
    <property type="project" value="UniProtKB-SubCell"/>
</dbReference>
<dbReference type="Gene3D" id="3.30.420.40">
    <property type="match status" value="1"/>
</dbReference>
<evidence type="ECO:0000256" key="9">
    <source>
        <dbReference type="ARBA" id="ARBA00023136"/>
    </source>
</evidence>
<dbReference type="PANTHER" id="PTHR30005">
    <property type="entry name" value="EXOPOLYPHOSPHATASE"/>
    <property type="match status" value="1"/>
</dbReference>
<comment type="subunit">
    <text evidence="4">Homodimer.</text>
</comment>
<feature type="domain" description="Ppx/GppA phosphatase N-terminal" evidence="11">
    <location>
        <begin position="26"/>
        <end position="305"/>
    </location>
</feature>